<dbReference type="Gene3D" id="3.20.70.20">
    <property type="match status" value="1"/>
</dbReference>
<keyword evidence="3" id="KW-0021">Allosteric enzyme</keyword>
<evidence type="ECO:0000256" key="7">
    <source>
        <dbReference type="ARBA" id="ARBA00023116"/>
    </source>
</evidence>
<comment type="catalytic activity">
    <reaction evidence="9 10">
        <text>a 2'-deoxyribonucleoside 5'-diphosphate + [thioredoxin]-disulfide + H2O = a ribonucleoside 5'-diphosphate + [thioredoxin]-dithiol</text>
        <dbReference type="Rhea" id="RHEA:23252"/>
        <dbReference type="Rhea" id="RHEA-COMP:10698"/>
        <dbReference type="Rhea" id="RHEA-COMP:10700"/>
        <dbReference type="ChEBI" id="CHEBI:15377"/>
        <dbReference type="ChEBI" id="CHEBI:29950"/>
        <dbReference type="ChEBI" id="CHEBI:50058"/>
        <dbReference type="ChEBI" id="CHEBI:57930"/>
        <dbReference type="ChEBI" id="CHEBI:73316"/>
        <dbReference type="EC" id="1.17.4.1"/>
    </reaction>
</comment>
<keyword evidence="5" id="KW-0067">ATP-binding</keyword>
<keyword evidence="6 10" id="KW-0560">Oxidoreductase</keyword>
<name>K0IY58_AMPXN</name>
<dbReference type="PRINTS" id="PR01183">
    <property type="entry name" value="RIBORDTASEM1"/>
</dbReference>
<evidence type="ECO:0000313" key="12">
    <source>
        <dbReference type="EMBL" id="BAM47440.1"/>
    </source>
</evidence>
<dbReference type="InterPro" id="IPR039718">
    <property type="entry name" value="Rrm1"/>
</dbReference>
<dbReference type="PANTHER" id="PTHR11573">
    <property type="entry name" value="RIBONUCLEOSIDE-DIPHOSPHATE REDUCTASE LARGE CHAIN"/>
    <property type="match status" value="1"/>
</dbReference>
<accession>K0IY58</accession>
<dbReference type="GO" id="GO:0009263">
    <property type="term" value="P:deoxyribonucleotide biosynthetic process"/>
    <property type="evidence" value="ECO:0007669"/>
    <property type="project" value="UniProtKB-KW"/>
</dbReference>
<comment type="function">
    <text evidence="10">Provides the precursors necessary for DNA synthesis. Catalyzes the biosynthesis of deoxyribonucleotides from the corresponding ribonucleotides.</text>
</comment>
<dbReference type="SUPFAM" id="SSF51998">
    <property type="entry name" value="PFL-like glycyl radical enzymes"/>
    <property type="match status" value="1"/>
</dbReference>
<dbReference type="Pfam" id="PF00317">
    <property type="entry name" value="Ribonuc_red_lgN"/>
    <property type="match status" value="1"/>
</dbReference>
<dbReference type="Gene3D" id="1.10.1650.20">
    <property type="match status" value="1"/>
</dbReference>
<evidence type="ECO:0000256" key="9">
    <source>
        <dbReference type="ARBA" id="ARBA00047754"/>
    </source>
</evidence>
<dbReference type="PATRIC" id="fig|698758.3.peg.1306"/>
<dbReference type="HOGENOM" id="CLU_000404_4_1_9"/>
<dbReference type="STRING" id="698758.AXY_13080"/>
<dbReference type="EC" id="1.17.4.1" evidence="2 10"/>
<dbReference type="KEGG" id="axl:AXY_13080"/>
<dbReference type="InterPro" id="IPR000788">
    <property type="entry name" value="RNR_lg_C"/>
</dbReference>
<dbReference type="GO" id="GO:0005524">
    <property type="term" value="F:ATP binding"/>
    <property type="evidence" value="ECO:0007669"/>
    <property type="project" value="UniProtKB-KW"/>
</dbReference>
<evidence type="ECO:0000256" key="5">
    <source>
        <dbReference type="ARBA" id="ARBA00022840"/>
    </source>
</evidence>
<dbReference type="PROSITE" id="PS00089">
    <property type="entry name" value="RIBORED_LARGE"/>
    <property type="match status" value="1"/>
</dbReference>
<dbReference type="Pfam" id="PF08343">
    <property type="entry name" value="RNR_N"/>
    <property type="match status" value="1"/>
</dbReference>
<evidence type="ECO:0000256" key="6">
    <source>
        <dbReference type="ARBA" id="ARBA00023002"/>
    </source>
</evidence>
<dbReference type="InterPro" id="IPR026459">
    <property type="entry name" value="RNR_1b_NrdE"/>
</dbReference>
<evidence type="ECO:0000313" key="13">
    <source>
        <dbReference type="Proteomes" id="UP000006294"/>
    </source>
</evidence>
<keyword evidence="4" id="KW-0547">Nucleotide-binding</keyword>
<dbReference type="InterPro" id="IPR008926">
    <property type="entry name" value="RNR_R1-su_N"/>
</dbReference>
<dbReference type="Proteomes" id="UP000006294">
    <property type="component" value="Chromosome"/>
</dbReference>
<proteinExistence type="inferred from homology"/>
<dbReference type="RefSeq" id="WP_015010044.1">
    <property type="nucleotide sequence ID" value="NC_018704.1"/>
</dbReference>
<keyword evidence="13" id="KW-1185">Reference proteome</keyword>
<evidence type="ECO:0000256" key="3">
    <source>
        <dbReference type="ARBA" id="ARBA00022533"/>
    </source>
</evidence>
<gene>
    <name evidence="12" type="primary">nrdE</name>
    <name evidence="12" type="ordered locus">AXY_13080</name>
</gene>
<feature type="domain" description="Ribonucleotide reductase large subunit" evidence="11">
    <location>
        <begin position="567"/>
        <end position="589"/>
    </location>
</feature>
<dbReference type="NCBIfam" id="TIGR04170">
    <property type="entry name" value="RNR_1b_NrdE"/>
    <property type="match status" value="1"/>
</dbReference>
<dbReference type="CDD" id="cd01679">
    <property type="entry name" value="RNR_I"/>
    <property type="match status" value="1"/>
</dbReference>
<dbReference type="PANTHER" id="PTHR11573:SF30">
    <property type="entry name" value="RIBONUCLEOSIDE-DIPHOSPHATE REDUCTASE 2 SUBUNIT ALPHA"/>
    <property type="match status" value="1"/>
</dbReference>
<dbReference type="EMBL" id="AP012050">
    <property type="protein sequence ID" value="BAM47440.1"/>
    <property type="molecule type" value="Genomic_DNA"/>
</dbReference>
<keyword evidence="8" id="KW-1015">Disulfide bond</keyword>
<evidence type="ECO:0000256" key="8">
    <source>
        <dbReference type="ARBA" id="ARBA00023157"/>
    </source>
</evidence>
<evidence type="ECO:0000256" key="10">
    <source>
        <dbReference type="RuleBase" id="RU003410"/>
    </source>
</evidence>
<dbReference type="InterPro" id="IPR013554">
    <property type="entry name" value="RNR_N"/>
</dbReference>
<dbReference type="InterPro" id="IPR013509">
    <property type="entry name" value="RNR_lsu_N"/>
</dbReference>
<sequence>MSKYNIQAIEKTKDITYFKLNNQVNIPSENNEIQLNKDKEAVRAYFLEHVNPNTVFFHTLEEKINYLIENDYIEEAFIRKYDFEFIKQLFNFLYEQKFRFNSFMGAYKFYNQYALKTNDGSKYLERYEDRIGFVALYLATGDEKLAWNIAKEHINKRFQLATPTFLNAGKTSRGELVSCFLLDIQDNMESIGRTINSALQLSKRGGGVGINLTNLREAGAPIKKIANAGSGVVPVMKIFEDSFSYANQLGQRNGAGAVYLNVFHPDIYEFLSTKKENADEKIRVKTLSLGLIVPDKYYELLKTNAPMYLFSPYDIERIYSKPFSYINITEMYDELVQNDNIKKYRINARELEQEISKLQQESGYPYIVNIDTVNNDNPINGQIIMSNLCSEILQVQSPSELNEDISYKAVGHDISCNLGSTNITEMIKSDNFEESIDTAIRALTSVSDMTSIKAVPTVDKGNRSYHSIGLGAMGLHTALATNQIHYGSDEAIEFTDAYFRAVRYYALKTSNKLAQEKQETFFEFEKSAYADGSYLRTKYIDQEEFTFKSEKVKEIFKNVPMPTIEDWKELNDDIMKHGLYNAYLLAIAPTGSISYINEASSSLHPIVNLIENRQEENIGSVYYPAPHLNNKTIQYYQSAYDTDMRDVINTYAAAQKHIDQGMSLTLFMRSVIPEGLYEWKNGKTQNMTTRDLNRLRNYAWTKGIKTIYYVRTHTGNYSQEIGVNHCESCII</sequence>
<dbReference type="GO" id="GO:0004748">
    <property type="term" value="F:ribonucleoside-diphosphate reductase activity, thioredoxin disulfide as acceptor"/>
    <property type="evidence" value="ECO:0007669"/>
    <property type="project" value="UniProtKB-EC"/>
</dbReference>
<reference evidence="12 13" key="1">
    <citation type="submission" date="2011-01" db="EMBL/GenBank/DDBJ databases">
        <title>Whole genome sequence of Amphibacillus xylinus NBRC 15112.</title>
        <authorList>
            <person name="Nakazawa H."/>
            <person name="Katano Y."/>
            <person name="Nakamura S."/>
            <person name="Sasagawa M."/>
            <person name="Fukada J."/>
            <person name="Arai T."/>
            <person name="Sasakura N."/>
            <person name="Mochizuki D."/>
            <person name="Hosoyama A."/>
            <person name="Harada K."/>
            <person name="Horikawa H."/>
            <person name="Kato Y."/>
            <person name="Harada T."/>
            <person name="Sasaki K."/>
            <person name="Sekiguchi M."/>
            <person name="Hodoyama M."/>
            <person name="Nishiko R."/>
            <person name="Narita H."/>
            <person name="Hanamaki A."/>
            <person name="Hata C."/>
            <person name="Konno Y."/>
            <person name="Niimura Y."/>
            <person name="Yamazaki S."/>
            <person name="Fujita N."/>
        </authorList>
    </citation>
    <scope>NUCLEOTIDE SEQUENCE [LARGE SCALE GENOMIC DNA]</scope>
    <source>
        <strain evidence="13">ATCC 51415 / DSM 6626 / JCM 7361 / LMG 17667 / NBRC 15112 / Ep01</strain>
    </source>
</reference>
<dbReference type="GO" id="GO:0005971">
    <property type="term" value="C:ribonucleoside-diphosphate reductase complex"/>
    <property type="evidence" value="ECO:0007669"/>
    <property type="project" value="TreeGrafter"/>
</dbReference>
<dbReference type="SUPFAM" id="SSF48168">
    <property type="entry name" value="R1 subunit of ribonucleotide reductase, N-terminal domain"/>
    <property type="match status" value="1"/>
</dbReference>
<keyword evidence="7 10" id="KW-0215">Deoxyribonucleotide synthesis</keyword>
<evidence type="ECO:0000259" key="11">
    <source>
        <dbReference type="PROSITE" id="PS00089"/>
    </source>
</evidence>
<evidence type="ECO:0000256" key="2">
    <source>
        <dbReference type="ARBA" id="ARBA00012274"/>
    </source>
</evidence>
<protein>
    <recommendedName>
        <fullName evidence="2 10">Ribonucleoside-diphosphate reductase</fullName>
        <ecNumber evidence="2 10">1.17.4.1</ecNumber>
    </recommendedName>
</protein>
<comment type="similarity">
    <text evidence="1 10">Belongs to the ribonucleoside diphosphate reductase large chain family.</text>
</comment>
<dbReference type="OrthoDB" id="9762933at2"/>
<dbReference type="InterPro" id="IPR013346">
    <property type="entry name" value="NrdE_NrdA_C"/>
</dbReference>
<evidence type="ECO:0000256" key="1">
    <source>
        <dbReference type="ARBA" id="ARBA00010406"/>
    </source>
</evidence>
<dbReference type="eggNOG" id="COG0209">
    <property type="taxonomic scope" value="Bacteria"/>
</dbReference>
<dbReference type="UniPathway" id="UPA00326"/>
<organism evidence="12 13">
    <name type="scientific">Amphibacillus xylanus (strain ATCC 51415 / DSM 6626 / JCM 7361 / LMG 17667 / NBRC 15112 / Ep01)</name>
    <dbReference type="NCBI Taxonomy" id="698758"/>
    <lineage>
        <taxon>Bacteria</taxon>
        <taxon>Bacillati</taxon>
        <taxon>Bacillota</taxon>
        <taxon>Bacilli</taxon>
        <taxon>Bacillales</taxon>
        <taxon>Bacillaceae</taxon>
        <taxon>Amphibacillus</taxon>
    </lineage>
</organism>
<evidence type="ECO:0000256" key="4">
    <source>
        <dbReference type="ARBA" id="ARBA00022741"/>
    </source>
</evidence>
<dbReference type="NCBIfam" id="TIGR02506">
    <property type="entry name" value="NrdE_NrdA"/>
    <property type="match status" value="1"/>
</dbReference>
<dbReference type="AlphaFoldDB" id="K0IY58"/>
<dbReference type="Pfam" id="PF02867">
    <property type="entry name" value="Ribonuc_red_lgC"/>
    <property type="match status" value="1"/>
</dbReference>